<evidence type="ECO:0000313" key="3">
    <source>
        <dbReference type="Proteomes" id="UP000738349"/>
    </source>
</evidence>
<proteinExistence type="predicted"/>
<dbReference type="Proteomes" id="UP000738349">
    <property type="component" value="Unassembled WGS sequence"/>
</dbReference>
<keyword evidence="3" id="KW-1185">Reference proteome</keyword>
<gene>
    <name evidence="2" type="ORF">EDB81DRAFT_769319</name>
</gene>
<reference evidence="2" key="1">
    <citation type="journal article" date="2021" name="Nat. Commun.">
        <title>Genetic determinants of endophytism in the Arabidopsis root mycobiome.</title>
        <authorList>
            <person name="Mesny F."/>
            <person name="Miyauchi S."/>
            <person name="Thiergart T."/>
            <person name="Pickel B."/>
            <person name="Atanasova L."/>
            <person name="Karlsson M."/>
            <person name="Huettel B."/>
            <person name="Barry K.W."/>
            <person name="Haridas S."/>
            <person name="Chen C."/>
            <person name="Bauer D."/>
            <person name="Andreopoulos W."/>
            <person name="Pangilinan J."/>
            <person name="LaButti K."/>
            <person name="Riley R."/>
            <person name="Lipzen A."/>
            <person name="Clum A."/>
            <person name="Drula E."/>
            <person name="Henrissat B."/>
            <person name="Kohler A."/>
            <person name="Grigoriev I.V."/>
            <person name="Martin F.M."/>
            <person name="Hacquard S."/>
        </authorList>
    </citation>
    <scope>NUCLEOTIDE SEQUENCE</scope>
    <source>
        <strain evidence="2">MPI-CAGE-AT-0147</strain>
    </source>
</reference>
<feature type="compositionally biased region" description="Polar residues" evidence="1">
    <location>
        <begin position="100"/>
        <end position="110"/>
    </location>
</feature>
<dbReference type="EMBL" id="JAGMUV010000056">
    <property type="protein sequence ID" value="KAH7108969.1"/>
    <property type="molecule type" value="Genomic_DNA"/>
</dbReference>
<sequence>MHRCHAHSTRQTPLASRLKRTINHHWGKIIKESHTRTLLRGSSMSWYHSMYLHKYRQGRLENEELCLNTSVRSRHGETENTGMIMPSEGWHSEESRGYGSRSQLTSTAQPSRPPLHQPRSKGGTQPRELYGVGLIRAYMRCILRRSLSQDAPLSPSSPQDLSGTFNITENYIELASDPTADRKILWIILKREKLDQWWNSQRCGQNRNSINRNWILHLQAQDSRPASLLEFQNELGRRRGKRVRLSRMPRPSRLYEDRDPAL</sequence>
<evidence type="ECO:0000256" key="1">
    <source>
        <dbReference type="SAM" id="MobiDB-lite"/>
    </source>
</evidence>
<accession>A0A9P9CXT6</accession>
<feature type="region of interest" description="Disordered" evidence="1">
    <location>
        <begin position="242"/>
        <end position="262"/>
    </location>
</feature>
<organism evidence="2 3">
    <name type="scientific">Dactylonectria macrodidyma</name>
    <dbReference type="NCBI Taxonomy" id="307937"/>
    <lineage>
        <taxon>Eukaryota</taxon>
        <taxon>Fungi</taxon>
        <taxon>Dikarya</taxon>
        <taxon>Ascomycota</taxon>
        <taxon>Pezizomycotina</taxon>
        <taxon>Sordariomycetes</taxon>
        <taxon>Hypocreomycetidae</taxon>
        <taxon>Hypocreales</taxon>
        <taxon>Nectriaceae</taxon>
        <taxon>Dactylonectria</taxon>
    </lineage>
</organism>
<evidence type="ECO:0000313" key="2">
    <source>
        <dbReference type="EMBL" id="KAH7108969.1"/>
    </source>
</evidence>
<dbReference type="AlphaFoldDB" id="A0A9P9CXT6"/>
<feature type="compositionally biased region" description="Basic and acidic residues" evidence="1">
    <location>
        <begin position="253"/>
        <end position="262"/>
    </location>
</feature>
<name>A0A9P9CXT6_9HYPO</name>
<feature type="region of interest" description="Disordered" evidence="1">
    <location>
        <begin position="73"/>
        <end position="127"/>
    </location>
</feature>
<dbReference type="OrthoDB" id="10443105at2759"/>
<protein>
    <submittedName>
        <fullName evidence="2">Uncharacterized protein</fullName>
    </submittedName>
</protein>
<comment type="caution">
    <text evidence="2">The sequence shown here is derived from an EMBL/GenBank/DDBJ whole genome shotgun (WGS) entry which is preliminary data.</text>
</comment>